<dbReference type="CDD" id="cd01744">
    <property type="entry name" value="GATase1_CPSase"/>
    <property type="match status" value="1"/>
</dbReference>
<feature type="region of interest" description="CPSase" evidence="11">
    <location>
        <begin position="1"/>
        <end position="191"/>
    </location>
</feature>
<dbReference type="HAMAP" id="MF_01209">
    <property type="entry name" value="CPSase_S_chain"/>
    <property type="match status" value="1"/>
</dbReference>
<dbReference type="InterPro" id="IPR036480">
    <property type="entry name" value="CarbP_synth_ssu_N_sf"/>
</dbReference>
<dbReference type="InterPro" id="IPR006274">
    <property type="entry name" value="CarbamoylP_synth_ssu"/>
</dbReference>
<dbReference type="Gene3D" id="3.40.50.880">
    <property type="match status" value="1"/>
</dbReference>
<evidence type="ECO:0000313" key="13">
    <source>
        <dbReference type="EMBL" id="MBC8176399.1"/>
    </source>
</evidence>
<comment type="caution">
    <text evidence="13">The sequence shown here is derived from an EMBL/GenBank/DDBJ whole genome shotgun (WGS) entry which is preliminary data.</text>
</comment>
<dbReference type="InterPro" id="IPR017926">
    <property type="entry name" value="GATASE"/>
</dbReference>
<feature type="active site" description="Nucleophile" evidence="11">
    <location>
        <position position="267"/>
    </location>
</feature>
<dbReference type="InterPro" id="IPR002474">
    <property type="entry name" value="CarbamoylP_synth_ssu_N"/>
</dbReference>
<evidence type="ECO:0000313" key="14">
    <source>
        <dbReference type="Proteomes" id="UP000650524"/>
    </source>
</evidence>
<dbReference type="PRINTS" id="PR00099">
    <property type="entry name" value="CPSGATASE"/>
</dbReference>
<dbReference type="EMBL" id="JACNJD010000132">
    <property type="protein sequence ID" value="MBC8176399.1"/>
    <property type="molecule type" value="Genomic_DNA"/>
</dbReference>
<comment type="pathway">
    <text evidence="1 11">Pyrimidine metabolism; UMP biosynthesis via de novo pathway; (S)-dihydroorotate from bicarbonate: step 1/3.</text>
</comment>
<accession>A0A8J6MZN5</accession>
<evidence type="ECO:0000256" key="4">
    <source>
        <dbReference type="ARBA" id="ARBA00022598"/>
    </source>
</evidence>
<dbReference type="PROSITE" id="PS51273">
    <property type="entry name" value="GATASE_TYPE_1"/>
    <property type="match status" value="1"/>
</dbReference>
<evidence type="ECO:0000256" key="6">
    <source>
        <dbReference type="ARBA" id="ARBA00022840"/>
    </source>
</evidence>
<comment type="similarity">
    <text evidence="3 11">Belongs to the CarA family.</text>
</comment>
<evidence type="ECO:0000259" key="12">
    <source>
        <dbReference type="SMART" id="SM01097"/>
    </source>
</evidence>
<comment type="function">
    <text evidence="11">Small subunit of the glutamine-dependent carbamoyl phosphate synthetase (CPSase). CPSase catalyzes the formation of carbamoyl phosphate from the ammonia moiety of glutamine, carbonate, and phosphate donated by ATP, constituting the first step of 2 biosynthetic pathways, one leading to arginine and/or urea and the other to pyrimidine nucleotides. The small subunit (glutamine amidotransferase) binds and cleaves glutamine to supply the large subunit with the substrate ammonia.</text>
</comment>
<feature type="binding site" evidence="11">
    <location>
        <position position="240"/>
    </location>
    <ligand>
        <name>L-glutamine</name>
        <dbReference type="ChEBI" id="CHEBI:58359"/>
    </ligand>
</feature>
<feature type="binding site" evidence="11">
    <location>
        <position position="45"/>
    </location>
    <ligand>
        <name>L-glutamine</name>
        <dbReference type="ChEBI" id="CHEBI:58359"/>
    </ligand>
</feature>
<evidence type="ECO:0000256" key="2">
    <source>
        <dbReference type="ARBA" id="ARBA00005077"/>
    </source>
</evidence>
<keyword evidence="4 11" id="KW-0436">Ligase</keyword>
<dbReference type="SMART" id="SM01097">
    <property type="entry name" value="CPSase_sm_chain"/>
    <property type="match status" value="1"/>
</dbReference>
<feature type="binding site" evidence="11">
    <location>
        <position position="311"/>
    </location>
    <ligand>
        <name>L-glutamine</name>
        <dbReference type="ChEBI" id="CHEBI:58359"/>
    </ligand>
</feature>
<protein>
    <recommendedName>
        <fullName evidence="11">Carbamoyl phosphate synthase small chain</fullName>
        <ecNumber evidence="11">6.3.5.5</ecNumber>
    </recommendedName>
    <alternativeName>
        <fullName evidence="11">Carbamoyl phosphate synthetase glutamine chain</fullName>
    </alternativeName>
</protein>
<keyword evidence="8 11" id="KW-0665">Pyrimidine biosynthesis</keyword>
<sequence>MKALLALEDGTIFHGRSFTGHGETVGEMVFNTSMSGYQEILTDPSYCGQMVTMTYPLIGSYGVNEEDVESDRIQVRALLVKEYQEYPSNYRSQRSLADYLKTNGIPGVEGIDTRALTKHIRVQGAMKAALSTRDLDPDSLVEKAQHAPDMVGRDLVKEVTRDEPVLWQNGRPAKIEGGLDHFEWPEKPGCFRVVAMDYGVKYNILRSLEDRGCTVLVMPAGTKSESINRLDPDGLFLSNGPGDPAAVPYAVETIRDQIGRRPIFGICLGHQLLGLALGGKSFKLKFGHRGGNQPVKDLKTGKVEITSQNHGFCVDMESLKDPDIELSHINLNDRTLEGLVHRKLPILSVQYHPEASPGPHDASYLFDRFLGLMMDDA</sequence>
<dbReference type="NCBIfam" id="NF009475">
    <property type="entry name" value="PRK12838.1"/>
    <property type="match status" value="1"/>
</dbReference>
<feature type="domain" description="Carbamoyl-phosphate synthase small subunit N-terminal" evidence="12">
    <location>
        <begin position="1"/>
        <end position="131"/>
    </location>
</feature>
<dbReference type="GO" id="GO:0005524">
    <property type="term" value="F:ATP binding"/>
    <property type="evidence" value="ECO:0007669"/>
    <property type="project" value="UniProtKB-UniRule"/>
</dbReference>
<feature type="binding site" evidence="11">
    <location>
        <position position="271"/>
    </location>
    <ligand>
        <name>L-glutamine</name>
        <dbReference type="ChEBI" id="CHEBI:58359"/>
    </ligand>
</feature>
<keyword evidence="7 11" id="KW-0315">Glutamine amidotransferase</keyword>
<feature type="active site" evidence="11">
    <location>
        <position position="354"/>
    </location>
</feature>
<dbReference type="GO" id="GO:0006207">
    <property type="term" value="P:'de novo' pyrimidine nucleobase biosynthetic process"/>
    <property type="evidence" value="ECO:0007669"/>
    <property type="project" value="InterPro"/>
</dbReference>
<dbReference type="PANTHER" id="PTHR43418">
    <property type="entry name" value="MULTIFUNCTIONAL TRYPTOPHAN BIOSYNTHESIS PROTEIN-RELATED"/>
    <property type="match status" value="1"/>
</dbReference>
<keyword evidence="11" id="KW-0055">Arginine biosynthesis</keyword>
<comment type="pathway">
    <text evidence="2 11">Amino-acid biosynthesis; L-arginine biosynthesis; carbamoyl phosphate from bicarbonate: step 1/1.</text>
</comment>
<evidence type="ECO:0000256" key="5">
    <source>
        <dbReference type="ARBA" id="ARBA00022741"/>
    </source>
</evidence>
<dbReference type="EC" id="6.3.5.5" evidence="11"/>
<organism evidence="13 14">
    <name type="scientific">Candidatus Desulfacyla euxinica</name>
    <dbReference type="NCBI Taxonomy" id="2841693"/>
    <lineage>
        <taxon>Bacteria</taxon>
        <taxon>Deltaproteobacteria</taxon>
        <taxon>Candidatus Desulfacyla</taxon>
    </lineage>
</organism>
<dbReference type="PRINTS" id="PR00097">
    <property type="entry name" value="ANTSNTHASEII"/>
</dbReference>
<gene>
    <name evidence="11 13" type="primary">carA</name>
    <name evidence="13" type="ORF">H8E19_03265</name>
</gene>
<dbReference type="AlphaFoldDB" id="A0A8J6MZN5"/>
<comment type="catalytic activity">
    <reaction evidence="10 11">
        <text>L-glutamine + H2O = L-glutamate + NH4(+)</text>
        <dbReference type="Rhea" id="RHEA:15889"/>
        <dbReference type="ChEBI" id="CHEBI:15377"/>
        <dbReference type="ChEBI" id="CHEBI:28938"/>
        <dbReference type="ChEBI" id="CHEBI:29985"/>
        <dbReference type="ChEBI" id="CHEBI:58359"/>
    </reaction>
</comment>
<evidence type="ECO:0000256" key="3">
    <source>
        <dbReference type="ARBA" id="ARBA00007800"/>
    </source>
</evidence>
<dbReference type="Pfam" id="PF00988">
    <property type="entry name" value="CPSase_sm_chain"/>
    <property type="match status" value="1"/>
</dbReference>
<feature type="binding site" evidence="11">
    <location>
        <position position="312"/>
    </location>
    <ligand>
        <name>L-glutamine</name>
        <dbReference type="ChEBI" id="CHEBI:58359"/>
    </ligand>
</feature>
<name>A0A8J6MZN5_9DELT</name>
<keyword evidence="6 11" id="KW-0067">ATP-binding</keyword>
<dbReference type="GO" id="GO:0006526">
    <property type="term" value="P:L-arginine biosynthetic process"/>
    <property type="evidence" value="ECO:0007669"/>
    <property type="project" value="UniProtKB-UniRule"/>
</dbReference>
<dbReference type="NCBIfam" id="TIGR01368">
    <property type="entry name" value="CPSaseIIsmall"/>
    <property type="match status" value="1"/>
</dbReference>
<comment type="catalytic activity">
    <reaction evidence="9 11">
        <text>hydrogencarbonate + L-glutamine + 2 ATP + H2O = carbamoyl phosphate + L-glutamate + 2 ADP + phosphate + 2 H(+)</text>
        <dbReference type="Rhea" id="RHEA:18633"/>
        <dbReference type="ChEBI" id="CHEBI:15377"/>
        <dbReference type="ChEBI" id="CHEBI:15378"/>
        <dbReference type="ChEBI" id="CHEBI:17544"/>
        <dbReference type="ChEBI" id="CHEBI:29985"/>
        <dbReference type="ChEBI" id="CHEBI:30616"/>
        <dbReference type="ChEBI" id="CHEBI:43474"/>
        <dbReference type="ChEBI" id="CHEBI:58228"/>
        <dbReference type="ChEBI" id="CHEBI:58359"/>
        <dbReference type="ChEBI" id="CHEBI:456216"/>
        <dbReference type="EC" id="6.3.5.5"/>
    </reaction>
</comment>
<evidence type="ECO:0000256" key="11">
    <source>
        <dbReference type="HAMAP-Rule" id="MF_01209"/>
    </source>
</evidence>
<evidence type="ECO:0000256" key="1">
    <source>
        <dbReference type="ARBA" id="ARBA00004812"/>
    </source>
</evidence>
<dbReference type="FunFam" id="3.50.30.20:FF:000001">
    <property type="entry name" value="Carbamoyl-phosphate synthase small chain"/>
    <property type="match status" value="1"/>
</dbReference>
<dbReference type="InterPro" id="IPR035686">
    <property type="entry name" value="CPSase_GATase1"/>
</dbReference>
<evidence type="ECO:0000256" key="8">
    <source>
        <dbReference type="ARBA" id="ARBA00022975"/>
    </source>
</evidence>
<proteinExistence type="inferred from homology"/>
<dbReference type="Pfam" id="PF00117">
    <property type="entry name" value="GATase"/>
    <property type="match status" value="1"/>
</dbReference>
<dbReference type="Gene3D" id="3.50.30.20">
    <property type="entry name" value="Carbamoyl-phosphate synthase small subunit, N-terminal domain"/>
    <property type="match status" value="1"/>
</dbReference>
<dbReference type="GO" id="GO:0004088">
    <property type="term" value="F:carbamoyl-phosphate synthase (glutamine-hydrolyzing) activity"/>
    <property type="evidence" value="ECO:0007669"/>
    <property type="project" value="UniProtKB-UniRule"/>
</dbReference>
<keyword evidence="5 11" id="KW-0547">Nucleotide-binding</keyword>
<dbReference type="GO" id="GO:0044205">
    <property type="term" value="P:'de novo' UMP biosynthetic process"/>
    <property type="evidence" value="ECO:0007669"/>
    <property type="project" value="UniProtKB-UniRule"/>
</dbReference>
<comment type="subunit">
    <text evidence="11">Composed of two chains; the small (or glutamine) chain promotes the hydrolysis of glutamine to ammonia, which is used by the large (or ammonia) chain to synthesize carbamoyl phosphate. Tetramer of heterodimers (alpha,beta)4.</text>
</comment>
<dbReference type="SUPFAM" id="SSF52317">
    <property type="entry name" value="Class I glutamine amidotransferase-like"/>
    <property type="match status" value="1"/>
</dbReference>
<feature type="binding site" evidence="11">
    <location>
        <position position="242"/>
    </location>
    <ligand>
        <name>L-glutamine</name>
        <dbReference type="ChEBI" id="CHEBI:58359"/>
    </ligand>
</feature>
<dbReference type="UniPathway" id="UPA00068">
    <property type="reaction ID" value="UER00171"/>
</dbReference>
<dbReference type="UniPathway" id="UPA00070">
    <property type="reaction ID" value="UER00115"/>
</dbReference>
<keyword evidence="11" id="KW-0028">Amino-acid biosynthesis</keyword>
<dbReference type="PRINTS" id="PR00096">
    <property type="entry name" value="GATASE"/>
</dbReference>
<reference evidence="13 14" key="1">
    <citation type="submission" date="2020-08" db="EMBL/GenBank/DDBJ databases">
        <title>Bridging the membrane lipid divide: bacteria of the FCB group superphylum have the potential to synthesize archaeal ether lipids.</title>
        <authorList>
            <person name="Villanueva L."/>
            <person name="Von Meijenfeldt F.A.B."/>
            <person name="Westbye A.B."/>
            <person name="Yadav S."/>
            <person name="Hopmans E.C."/>
            <person name="Dutilh B.E."/>
            <person name="Sinninghe Damste J.S."/>
        </authorList>
    </citation>
    <scope>NUCLEOTIDE SEQUENCE [LARGE SCALE GENOMIC DNA]</scope>
    <source>
        <strain evidence="13">NIOZ-UU27</strain>
    </source>
</reference>
<feature type="binding site" evidence="11">
    <location>
        <position position="309"/>
    </location>
    <ligand>
        <name>L-glutamine</name>
        <dbReference type="ChEBI" id="CHEBI:58359"/>
    </ligand>
</feature>
<dbReference type="InterPro" id="IPR050472">
    <property type="entry name" value="Anth_synth/Amidotransfase"/>
</dbReference>
<dbReference type="Proteomes" id="UP000650524">
    <property type="component" value="Unassembled WGS sequence"/>
</dbReference>
<dbReference type="GO" id="GO:0006541">
    <property type="term" value="P:glutamine metabolic process"/>
    <property type="evidence" value="ECO:0007669"/>
    <property type="project" value="InterPro"/>
</dbReference>
<dbReference type="PANTHER" id="PTHR43418:SF7">
    <property type="entry name" value="CARBAMOYL-PHOSPHATE SYNTHASE SMALL CHAIN"/>
    <property type="match status" value="1"/>
</dbReference>
<dbReference type="InterPro" id="IPR029062">
    <property type="entry name" value="Class_I_gatase-like"/>
</dbReference>
<feature type="active site" evidence="11">
    <location>
        <position position="352"/>
    </location>
</feature>
<evidence type="ECO:0000256" key="7">
    <source>
        <dbReference type="ARBA" id="ARBA00022962"/>
    </source>
</evidence>
<evidence type="ECO:0000256" key="10">
    <source>
        <dbReference type="ARBA" id="ARBA00049285"/>
    </source>
</evidence>
<dbReference type="SUPFAM" id="SSF52021">
    <property type="entry name" value="Carbamoyl phosphate synthetase, small subunit N-terminal domain"/>
    <property type="match status" value="1"/>
</dbReference>
<evidence type="ECO:0000256" key="9">
    <source>
        <dbReference type="ARBA" id="ARBA00048816"/>
    </source>
</evidence>
<feature type="binding site" evidence="11">
    <location>
        <position position="268"/>
    </location>
    <ligand>
        <name>L-glutamine</name>
        <dbReference type="ChEBI" id="CHEBI:58359"/>
    </ligand>
</feature>